<name>A0ACB8SSS4_9AGAM</name>
<comment type="caution">
    <text evidence="1">The sequence shown here is derived from an EMBL/GenBank/DDBJ whole genome shotgun (WGS) entry which is preliminary data.</text>
</comment>
<gene>
    <name evidence="1" type="ORF">BV25DRAFT_1918630</name>
</gene>
<evidence type="ECO:0000313" key="1">
    <source>
        <dbReference type="EMBL" id="KAI0059155.1"/>
    </source>
</evidence>
<protein>
    <submittedName>
        <fullName evidence="1">Kinase-like protein</fullName>
    </submittedName>
</protein>
<dbReference type="Proteomes" id="UP000814140">
    <property type="component" value="Unassembled WGS sequence"/>
</dbReference>
<keyword evidence="2" id="KW-1185">Reference proteome</keyword>
<reference evidence="1" key="1">
    <citation type="submission" date="2021-03" db="EMBL/GenBank/DDBJ databases">
        <authorList>
            <consortium name="DOE Joint Genome Institute"/>
            <person name="Ahrendt S."/>
            <person name="Looney B.P."/>
            <person name="Miyauchi S."/>
            <person name="Morin E."/>
            <person name="Drula E."/>
            <person name="Courty P.E."/>
            <person name="Chicoki N."/>
            <person name="Fauchery L."/>
            <person name="Kohler A."/>
            <person name="Kuo A."/>
            <person name="Labutti K."/>
            <person name="Pangilinan J."/>
            <person name="Lipzen A."/>
            <person name="Riley R."/>
            <person name="Andreopoulos W."/>
            <person name="He G."/>
            <person name="Johnson J."/>
            <person name="Barry K.W."/>
            <person name="Grigoriev I.V."/>
            <person name="Nagy L."/>
            <person name="Hibbett D."/>
            <person name="Henrissat B."/>
            <person name="Matheny P.B."/>
            <person name="Labbe J."/>
            <person name="Martin F."/>
        </authorList>
    </citation>
    <scope>NUCLEOTIDE SEQUENCE</scope>
    <source>
        <strain evidence="1">HHB10654</strain>
    </source>
</reference>
<reference evidence="1" key="2">
    <citation type="journal article" date="2022" name="New Phytol.">
        <title>Evolutionary transition to the ectomycorrhizal habit in the genomes of a hyperdiverse lineage of mushroom-forming fungi.</title>
        <authorList>
            <person name="Looney B."/>
            <person name="Miyauchi S."/>
            <person name="Morin E."/>
            <person name="Drula E."/>
            <person name="Courty P.E."/>
            <person name="Kohler A."/>
            <person name="Kuo A."/>
            <person name="LaButti K."/>
            <person name="Pangilinan J."/>
            <person name="Lipzen A."/>
            <person name="Riley R."/>
            <person name="Andreopoulos W."/>
            <person name="He G."/>
            <person name="Johnson J."/>
            <person name="Nolan M."/>
            <person name="Tritt A."/>
            <person name="Barry K.W."/>
            <person name="Grigoriev I.V."/>
            <person name="Nagy L.G."/>
            <person name="Hibbett D."/>
            <person name="Henrissat B."/>
            <person name="Matheny P.B."/>
            <person name="Labbe J."/>
            <person name="Martin F.M."/>
        </authorList>
    </citation>
    <scope>NUCLEOTIDE SEQUENCE</scope>
    <source>
        <strain evidence="1">HHB10654</strain>
    </source>
</reference>
<accession>A0ACB8SSS4</accession>
<proteinExistence type="predicted"/>
<sequence>MSAKSASSLPQRALDAVRKQMNERKAKIQQTRPTTTAKENIRPRPAVADKQRGPSNAGVPSATVKKVRPVTQIASPPPARSARVVSGSPPARDNGVRGCVKPARTPSLKTIPPKSQFVAGRRISSPRLVPAKQPVSTSLRQSSSERSSLHRAGSAARRSTSSAPTLADSIASIHVSEGTTTNVEPSATKKSEGEPPLVLKAEAEEHLVSSEGQSNSSSSVPAIDDYVFLAHLGSGSFGEVKLAMRAKTKRAYAIKVVSKARLTERNMSAVMMLAEQKITREVSNVPFQLALKASFHDSANFYLVTEYCPSSLYDEWDWYRGHVPLHALKFWGAEIACGVHHLHSKGIIHRDLKLDNVLVRRDGHILIADFGLACHVKPEPASGTLGTWHYMAPEVWTGGSYSFEADWFAFGVILHLLHLSTFPWDGEDANEVRDAIFNVPFEFMPGTWTSMDCMYLIGKLLRLRPEARPNYRMIQRDEFFSDVDWARVNNGTSIPPFYHANAAPRVRCLSPPQDALESVGVPYPAAQDPHPEFAWVSPVEDDEEPIILFNGDKLDNEDSEEEFNYFDDTSESSFFLYRSPADDDILVQQTVRSLDLNEVPVYHPPDAWHSAFSRSANPRRTSTEVVETMLVGPHSIRSLDAGETPVLEVPKAWSDVFSGVSTPSTRSASPDTEGITTPSSSASPEPLRTVDEKLPVLHSVKAWWRRIADKM</sequence>
<organism evidence="1 2">
    <name type="scientific">Artomyces pyxidatus</name>
    <dbReference type="NCBI Taxonomy" id="48021"/>
    <lineage>
        <taxon>Eukaryota</taxon>
        <taxon>Fungi</taxon>
        <taxon>Dikarya</taxon>
        <taxon>Basidiomycota</taxon>
        <taxon>Agaricomycotina</taxon>
        <taxon>Agaricomycetes</taxon>
        <taxon>Russulales</taxon>
        <taxon>Auriscalpiaceae</taxon>
        <taxon>Artomyces</taxon>
    </lineage>
</organism>
<evidence type="ECO:0000313" key="2">
    <source>
        <dbReference type="Proteomes" id="UP000814140"/>
    </source>
</evidence>
<dbReference type="EMBL" id="MU277228">
    <property type="protein sequence ID" value="KAI0059155.1"/>
    <property type="molecule type" value="Genomic_DNA"/>
</dbReference>